<dbReference type="GO" id="GO:0006014">
    <property type="term" value="P:D-ribose metabolic process"/>
    <property type="evidence" value="ECO:0007669"/>
    <property type="project" value="TreeGrafter"/>
</dbReference>
<comment type="subunit">
    <text evidence="3">Homodimer.</text>
</comment>
<dbReference type="InterPro" id="IPR020672">
    <property type="entry name" value="Ribose5P_isomerase_typA_subgr"/>
</dbReference>
<dbReference type="NCBIfam" id="NF001924">
    <property type="entry name" value="PRK00702.1"/>
    <property type="match status" value="1"/>
</dbReference>
<protein>
    <recommendedName>
        <fullName evidence="3">Ribose-5-phosphate isomerase A</fullName>
        <ecNumber evidence="3">5.3.1.6</ecNumber>
    </recommendedName>
    <alternativeName>
        <fullName evidence="3">Phosphoriboisomerase A</fullName>
        <shortName evidence="3">PRI</shortName>
    </alternativeName>
</protein>
<comment type="pathway">
    <text evidence="3">Carbohydrate degradation; pentose phosphate pathway; D-ribose 5-phosphate from D-ribulose 5-phosphate (non-oxidative stage): step 1/1.</text>
</comment>
<name>A0A261TIW1_9BORD</name>
<reference evidence="4 5" key="1">
    <citation type="submission" date="2017-05" db="EMBL/GenBank/DDBJ databases">
        <title>Complete and WGS of Bordetella genogroups.</title>
        <authorList>
            <person name="Spilker T."/>
            <person name="LiPuma J."/>
        </authorList>
    </citation>
    <scope>NUCLEOTIDE SEQUENCE [LARGE SCALE GENOMIC DNA]</scope>
    <source>
        <strain evidence="4 5">AU10456</strain>
    </source>
</reference>
<evidence type="ECO:0000256" key="3">
    <source>
        <dbReference type="HAMAP-Rule" id="MF_00170"/>
    </source>
</evidence>
<feature type="binding site" evidence="3">
    <location>
        <position position="126"/>
    </location>
    <ligand>
        <name>substrate</name>
    </ligand>
</feature>
<dbReference type="NCBIfam" id="TIGR00021">
    <property type="entry name" value="rpiA"/>
    <property type="match status" value="1"/>
</dbReference>
<comment type="similarity">
    <text evidence="3">Belongs to the ribose 5-phosphate isomerase family.</text>
</comment>
<comment type="caution">
    <text evidence="4">The sequence shown here is derived from an EMBL/GenBank/DDBJ whole genome shotgun (WGS) entry which is preliminary data.</text>
</comment>
<dbReference type="Pfam" id="PF06026">
    <property type="entry name" value="Rib_5-P_isom_A"/>
    <property type="match status" value="1"/>
</dbReference>
<comment type="function">
    <text evidence="3">Catalyzes the reversible conversion of ribose-5-phosphate to ribulose 5-phosphate.</text>
</comment>
<dbReference type="EC" id="5.3.1.6" evidence="3"/>
<dbReference type="PANTHER" id="PTHR11934:SF0">
    <property type="entry name" value="RIBOSE-5-PHOSPHATE ISOMERASE"/>
    <property type="match status" value="1"/>
</dbReference>
<dbReference type="GO" id="GO:0005829">
    <property type="term" value="C:cytosol"/>
    <property type="evidence" value="ECO:0007669"/>
    <property type="project" value="TreeGrafter"/>
</dbReference>
<dbReference type="Gene3D" id="3.40.50.1360">
    <property type="match status" value="1"/>
</dbReference>
<dbReference type="GO" id="GO:0009052">
    <property type="term" value="P:pentose-phosphate shunt, non-oxidative branch"/>
    <property type="evidence" value="ECO:0007669"/>
    <property type="project" value="UniProtKB-UniRule"/>
</dbReference>
<dbReference type="UniPathway" id="UPA00115">
    <property type="reaction ID" value="UER00412"/>
</dbReference>
<dbReference type="OrthoDB" id="5870696at2"/>
<dbReference type="Proteomes" id="UP000216913">
    <property type="component" value="Unassembled WGS sequence"/>
</dbReference>
<dbReference type="FunFam" id="3.40.50.1360:FF:000001">
    <property type="entry name" value="Ribose-5-phosphate isomerase A"/>
    <property type="match status" value="1"/>
</dbReference>
<dbReference type="HAMAP" id="MF_00170">
    <property type="entry name" value="Rib_5P_isom_A"/>
    <property type="match status" value="1"/>
</dbReference>
<evidence type="ECO:0000256" key="1">
    <source>
        <dbReference type="ARBA" id="ARBA00001713"/>
    </source>
</evidence>
<dbReference type="InterPro" id="IPR004788">
    <property type="entry name" value="Ribose5P_isomerase_type_A"/>
</dbReference>
<dbReference type="CDD" id="cd01398">
    <property type="entry name" value="RPI_A"/>
    <property type="match status" value="1"/>
</dbReference>
<dbReference type="RefSeq" id="WP_094800869.1">
    <property type="nucleotide sequence ID" value="NZ_NEVP01000008.1"/>
</dbReference>
<evidence type="ECO:0000313" key="5">
    <source>
        <dbReference type="Proteomes" id="UP000216913"/>
    </source>
</evidence>
<sequence length="226" mass="23509">MLTQQQLKQQAADAALELVEQVAGPDVVIGVGTGSTADLFIDGLARFKGRIRATVASSERSAARLAGHGLPVLDLNEVESMPIYVDGADELDGDLAMIKGGGGALTREKIVASVADRFICIADESKLVQTLGAFPLPVEVIPMARASVARALAELGGTPRLREGFVTDNGNVILDVAGLSITDARGLETRINDLPGVVTVGLFAIAGADVALLATQDGIRRLERKA</sequence>
<feature type="binding site" evidence="3">
    <location>
        <begin position="99"/>
        <end position="102"/>
    </location>
    <ligand>
        <name>substrate</name>
    </ligand>
</feature>
<dbReference type="SUPFAM" id="SSF75445">
    <property type="entry name" value="D-ribose-5-phosphate isomerase (RpiA), lid domain"/>
    <property type="match status" value="1"/>
</dbReference>
<proteinExistence type="inferred from homology"/>
<keyword evidence="5" id="KW-1185">Reference proteome</keyword>
<gene>
    <name evidence="3" type="primary">rpiA</name>
    <name evidence="4" type="ORF">CAL25_13890</name>
</gene>
<dbReference type="EMBL" id="NEVP01000008">
    <property type="protein sequence ID" value="OZI49132.1"/>
    <property type="molecule type" value="Genomic_DNA"/>
</dbReference>
<dbReference type="SUPFAM" id="SSF100950">
    <property type="entry name" value="NagB/RpiA/CoA transferase-like"/>
    <property type="match status" value="1"/>
</dbReference>
<feature type="binding site" evidence="3">
    <location>
        <begin position="86"/>
        <end position="89"/>
    </location>
    <ligand>
        <name>substrate</name>
    </ligand>
</feature>
<dbReference type="GO" id="GO:0004751">
    <property type="term" value="F:ribose-5-phosphate isomerase activity"/>
    <property type="evidence" value="ECO:0007669"/>
    <property type="project" value="UniProtKB-UniRule"/>
</dbReference>
<accession>A0A261TIW1</accession>
<organism evidence="4 5">
    <name type="scientific">Bordetella genomosp. 5</name>
    <dbReference type="NCBI Taxonomy" id="1395608"/>
    <lineage>
        <taxon>Bacteria</taxon>
        <taxon>Pseudomonadati</taxon>
        <taxon>Pseudomonadota</taxon>
        <taxon>Betaproteobacteria</taxon>
        <taxon>Burkholderiales</taxon>
        <taxon>Alcaligenaceae</taxon>
        <taxon>Bordetella</taxon>
    </lineage>
</organism>
<evidence type="ECO:0000256" key="2">
    <source>
        <dbReference type="ARBA" id="ARBA00023235"/>
    </source>
</evidence>
<feature type="active site" description="Proton acceptor" evidence="3">
    <location>
        <position position="108"/>
    </location>
</feature>
<keyword evidence="2 3" id="KW-0413">Isomerase</keyword>
<comment type="catalytic activity">
    <reaction evidence="1 3">
        <text>aldehydo-D-ribose 5-phosphate = D-ribulose 5-phosphate</text>
        <dbReference type="Rhea" id="RHEA:14657"/>
        <dbReference type="ChEBI" id="CHEBI:58121"/>
        <dbReference type="ChEBI" id="CHEBI:58273"/>
        <dbReference type="EC" id="5.3.1.6"/>
    </reaction>
</comment>
<dbReference type="Gene3D" id="3.30.70.260">
    <property type="match status" value="1"/>
</dbReference>
<feature type="binding site" evidence="3">
    <location>
        <begin position="33"/>
        <end position="36"/>
    </location>
    <ligand>
        <name>substrate</name>
    </ligand>
</feature>
<dbReference type="AlphaFoldDB" id="A0A261TIW1"/>
<dbReference type="InterPro" id="IPR037171">
    <property type="entry name" value="NagB/RpiA_transferase-like"/>
</dbReference>
<evidence type="ECO:0000313" key="4">
    <source>
        <dbReference type="EMBL" id="OZI49132.1"/>
    </source>
</evidence>
<dbReference type="PANTHER" id="PTHR11934">
    <property type="entry name" value="RIBOSE-5-PHOSPHATE ISOMERASE"/>
    <property type="match status" value="1"/>
</dbReference>